<protein>
    <submittedName>
        <fullName evidence="5">Transcriptional regulator, AraC family protein</fullName>
    </submittedName>
</protein>
<dbReference type="SUPFAM" id="SSF46689">
    <property type="entry name" value="Homeodomain-like"/>
    <property type="match status" value="2"/>
</dbReference>
<evidence type="ECO:0000256" key="3">
    <source>
        <dbReference type="ARBA" id="ARBA00023163"/>
    </source>
</evidence>
<sequence>MSDPVTEVLSAMRVRSAIYFRLDATAPWGVDFRGPAHAKFGMVVRGSCWLTVAGEERPLALRAGDCFLVAWDAPFALRDARNTRAIPCSELVPRKVGNVVEHGGGGPATSVVCGWFELDAWGSKPLVDLLPRVLCVATDGAEATALRATLDLLAAETSAPGVGSPIVVSRLADLVLVQMIRAHHAAGRDGELRWLGALGDARLGPALRAMHADLDQPWTVESLAELAGMSRSAFALRFREHVGEAPLAYLTRWRLYKAGVLLRSTEDGLASIADRVGYASVGAFVRAFRRAHGQSPTEFRRSA</sequence>
<proteinExistence type="predicted"/>
<evidence type="ECO:0000256" key="2">
    <source>
        <dbReference type="ARBA" id="ARBA00023125"/>
    </source>
</evidence>
<organism evidence="5 6">
    <name type="scientific">Sandaracinus amylolyticus</name>
    <dbReference type="NCBI Taxonomy" id="927083"/>
    <lineage>
        <taxon>Bacteria</taxon>
        <taxon>Pseudomonadati</taxon>
        <taxon>Myxococcota</taxon>
        <taxon>Polyangia</taxon>
        <taxon>Polyangiales</taxon>
        <taxon>Sandaracinaceae</taxon>
        <taxon>Sandaracinus</taxon>
    </lineage>
</organism>
<keyword evidence="1" id="KW-0805">Transcription regulation</keyword>
<dbReference type="RefSeq" id="WP_205627056.1">
    <property type="nucleotide sequence ID" value="NZ_CP011125.1"/>
</dbReference>
<feature type="domain" description="HTH araC/xylS-type" evidence="4">
    <location>
        <begin position="204"/>
        <end position="302"/>
    </location>
</feature>
<dbReference type="EMBL" id="CP011125">
    <property type="protein sequence ID" value="AKF05934.1"/>
    <property type="molecule type" value="Genomic_DNA"/>
</dbReference>
<dbReference type="PRINTS" id="PR00032">
    <property type="entry name" value="HTHARAC"/>
</dbReference>
<gene>
    <name evidence="5" type="ORF">DB32_003083</name>
</gene>
<dbReference type="PROSITE" id="PS01124">
    <property type="entry name" value="HTH_ARAC_FAMILY_2"/>
    <property type="match status" value="1"/>
</dbReference>
<evidence type="ECO:0000313" key="5">
    <source>
        <dbReference type="EMBL" id="AKF05934.1"/>
    </source>
</evidence>
<evidence type="ECO:0000259" key="4">
    <source>
        <dbReference type="PROSITE" id="PS01124"/>
    </source>
</evidence>
<keyword evidence="6" id="KW-1185">Reference proteome</keyword>
<dbReference type="Gene3D" id="1.10.10.60">
    <property type="entry name" value="Homeodomain-like"/>
    <property type="match status" value="2"/>
</dbReference>
<dbReference type="Proteomes" id="UP000034883">
    <property type="component" value="Chromosome"/>
</dbReference>
<dbReference type="InterPro" id="IPR018060">
    <property type="entry name" value="HTH_AraC"/>
</dbReference>
<dbReference type="PANTHER" id="PTHR46796:SF7">
    <property type="entry name" value="ARAC FAMILY TRANSCRIPTIONAL REGULATOR"/>
    <property type="match status" value="1"/>
</dbReference>
<dbReference type="PANTHER" id="PTHR46796">
    <property type="entry name" value="HTH-TYPE TRANSCRIPTIONAL ACTIVATOR RHAS-RELATED"/>
    <property type="match status" value="1"/>
</dbReference>
<evidence type="ECO:0000313" key="6">
    <source>
        <dbReference type="Proteomes" id="UP000034883"/>
    </source>
</evidence>
<dbReference type="InterPro" id="IPR050204">
    <property type="entry name" value="AraC_XylS_family_regulators"/>
</dbReference>
<dbReference type="GO" id="GO:0043565">
    <property type="term" value="F:sequence-specific DNA binding"/>
    <property type="evidence" value="ECO:0007669"/>
    <property type="project" value="InterPro"/>
</dbReference>
<dbReference type="Pfam" id="PF12852">
    <property type="entry name" value="Cupin_6"/>
    <property type="match status" value="1"/>
</dbReference>
<dbReference type="SMART" id="SM00342">
    <property type="entry name" value="HTH_ARAC"/>
    <property type="match status" value="1"/>
</dbReference>
<dbReference type="InterPro" id="IPR020449">
    <property type="entry name" value="Tscrpt_reg_AraC-type_HTH"/>
</dbReference>
<keyword evidence="3" id="KW-0804">Transcription</keyword>
<evidence type="ECO:0000256" key="1">
    <source>
        <dbReference type="ARBA" id="ARBA00023015"/>
    </source>
</evidence>
<reference evidence="5 6" key="1">
    <citation type="submission" date="2015-03" db="EMBL/GenBank/DDBJ databases">
        <title>Genome assembly of Sandaracinus amylolyticus DSM 53668.</title>
        <authorList>
            <person name="Sharma G."/>
            <person name="Subramanian S."/>
        </authorList>
    </citation>
    <scope>NUCLEOTIDE SEQUENCE [LARGE SCALE GENOMIC DNA]</scope>
    <source>
        <strain evidence="5 6">DSM 53668</strain>
    </source>
</reference>
<dbReference type="STRING" id="927083.DB32_003083"/>
<dbReference type="Pfam" id="PF12833">
    <property type="entry name" value="HTH_18"/>
    <property type="match status" value="1"/>
</dbReference>
<dbReference type="KEGG" id="samy:DB32_003083"/>
<dbReference type="GO" id="GO:0003700">
    <property type="term" value="F:DNA-binding transcription factor activity"/>
    <property type="evidence" value="ECO:0007669"/>
    <property type="project" value="InterPro"/>
</dbReference>
<dbReference type="InterPro" id="IPR032783">
    <property type="entry name" value="AraC_lig"/>
</dbReference>
<accession>A0A0F6SEX1</accession>
<name>A0A0F6SEX1_9BACT</name>
<dbReference type="InterPro" id="IPR009057">
    <property type="entry name" value="Homeodomain-like_sf"/>
</dbReference>
<keyword evidence="2" id="KW-0238">DNA-binding</keyword>
<dbReference type="AlphaFoldDB" id="A0A0F6SEX1"/>